<feature type="region of interest" description="Disordered" evidence="1">
    <location>
        <begin position="1"/>
        <end position="34"/>
    </location>
</feature>
<sequence length="79" mass="8539">MQDVKTQQAMSFHPAPPCPPGGSSGGNSSIWGPNAAYDIPLPGLLEGWRPHMDRDFTGETPNCPPEFSQHMEHDVVNPA</sequence>
<keyword evidence="3" id="KW-1185">Reference proteome</keyword>
<name>A0AAV7C914_ENGPU</name>
<feature type="compositionally biased region" description="Basic and acidic residues" evidence="1">
    <location>
        <begin position="69"/>
        <end position="79"/>
    </location>
</feature>
<dbReference type="EMBL" id="WNYA01000003">
    <property type="protein sequence ID" value="KAG8581518.1"/>
    <property type="molecule type" value="Genomic_DNA"/>
</dbReference>
<dbReference type="AlphaFoldDB" id="A0AAV7C914"/>
<feature type="compositionally biased region" description="Polar residues" evidence="1">
    <location>
        <begin position="1"/>
        <end position="10"/>
    </location>
</feature>
<evidence type="ECO:0000256" key="1">
    <source>
        <dbReference type="SAM" id="MobiDB-lite"/>
    </source>
</evidence>
<protein>
    <submittedName>
        <fullName evidence="2">Uncharacterized protein</fullName>
    </submittedName>
</protein>
<evidence type="ECO:0000313" key="2">
    <source>
        <dbReference type="EMBL" id="KAG8581518.1"/>
    </source>
</evidence>
<proteinExistence type="predicted"/>
<dbReference type="Proteomes" id="UP000824782">
    <property type="component" value="Unassembled WGS sequence"/>
</dbReference>
<accession>A0AAV7C914</accession>
<evidence type="ECO:0000313" key="3">
    <source>
        <dbReference type="Proteomes" id="UP000824782"/>
    </source>
</evidence>
<reference evidence="2" key="1">
    <citation type="thesis" date="2020" institute="ProQuest LLC" country="789 East Eisenhower Parkway, Ann Arbor, MI, USA">
        <title>Comparative Genomics and Chromosome Evolution.</title>
        <authorList>
            <person name="Mudd A.B."/>
        </authorList>
    </citation>
    <scope>NUCLEOTIDE SEQUENCE</scope>
    <source>
        <strain evidence="2">237g6f4</strain>
        <tissue evidence="2">Blood</tissue>
    </source>
</reference>
<feature type="region of interest" description="Disordered" evidence="1">
    <location>
        <begin position="50"/>
        <end position="79"/>
    </location>
</feature>
<comment type="caution">
    <text evidence="2">The sequence shown here is derived from an EMBL/GenBank/DDBJ whole genome shotgun (WGS) entry which is preliminary data.</text>
</comment>
<organism evidence="2 3">
    <name type="scientific">Engystomops pustulosus</name>
    <name type="common">Tungara frog</name>
    <name type="synonym">Physalaemus pustulosus</name>
    <dbReference type="NCBI Taxonomy" id="76066"/>
    <lineage>
        <taxon>Eukaryota</taxon>
        <taxon>Metazoa</taxon>
        <taxon>Chordata</taxon>
        <taxon>Craniata</taxon>
        <taxon>Vertebrata</taxon>
        <taxon>Euteleostomi</taxon>
        <taxon>Amphibia</taxon>
        <taxon>Batrachia</taxon>
        <taxon>Anura</taxon>
        <taxon>Neobatrachia</taxon>
        <taxon>Hyloidea</taxon>
        <taxon>Leptodactylidae</taxon>
        <taxon>Leiuperinae</taxon>
        <taxon>Engystomops</taxon>
    </lineage>
</organism>
<gene>
    <name evidence="2" type="ORF">GDO81_007704</name>
</gene>